<keyword evidence="6" id="KW-0507">mRNA processing</keyword>
<dbReference type="EMBL" id="QJNS01000258">
    <property type="protein sequence ID" value="RYO81215.1"/>
    <property type="molecule type" value="Genomic_DNA"/>
</dbReference>
<evidence type="ECO:0000256" key="7">
    <source>
        <dbReference type="SAM" id="MobiDB-lite"/>
    </source>
</evidence>
<dbReference type="CDD" id="cd16539">
    <property type="entry name" value="RING-HC_RNF113A_B"/>
    <property type="match status" value="1"/>
</dbReference>
<dbReference type="InterPro" id="IPR039971">
    <property type="entry name" value="CWC24-like"/>
</dbReference>
<dbReference type="Gene3D" id="3.30.40.10">
    <property type="entry name" value="Zinc/RING finger domain, C3HC4 (zinc finger)"/>
    <property type="match status" value="1"/>
</dbReference>
<dbReference type="Pfam" id="PF13923">
    <property type="entry name" value="zf-C3HC4_2"/>
    <property type="match status" value="1"/>
</dbReference>
<dbReference type="InterPro" id="IPR017907">
    <property type="entry name" value="Znf_RING_CS"/>
</dbReference>
<evidence type="ECO:0000313" key="11">
    <source>
        <dbReference type="Proteomes" id="UP000294003"/>
    </source>
</evidence>
<keyword evidence="4 5" id="KW-0862">Zinc</keyword>
<evidence type="ECO:0000256" key="3">
    <source>
        <dbReference type="ARBA" id="ARBA00022771"/>
    </source>
</evidence>
<dbReference type="Gene3D" id="4.10.1000.10">
    <property type="entry name" value="Zinc finger, CCCH-type"/>
    <property type="match status" value="1"/>
</dbReference>
<dbReference type="PROSITE" id="PS00518">
    <property type="entry name" value="ZF_RING_1"/>
    <property type="match status" value="1"/>
</dbReference>
<keyword evidence="6" id="KW-0508">mRNA splicing</keyword>
<organism evidence="10 11">
    <name type="scientific">Monosporascus cannonballus</name>
    <dbReference type="NCBI Taxonomy" id="155416"/>
    <lineage>
        <taxon>Eukaryota</taxon>
        <taxon>Fungi</taxon>
        <taxon>Dikarya</taxon>
        <taxon>Ascomycota</taxon>
        <taxon>Pezizomycotina</taxon>
        <taxon>Sordariomycetes</taxon>
        <taxon>Xylariomycetidae</taxon>
        <taxon>Xylariales</taxon>
        <taxon>Xylariales incertae sedis</taxon>
        <taxon>Monosporascus</taxon>
    </lineage>
</organism>
<feature type="domain" description="RING-type" evidence="8">
    <location>
        <begin position="281"/>
        <end position="318"/>
    </location>
</feature>
<dbReference type="InterPro" id="IPR036855">
    <property type="entry name" value="Znf_CCCH_sf"/>
</dbReference>
<feature type="compositionally biased region" description="Basic residues" evidence="7">
    <location>
        <begin position="24"/>
        <end position="35"/>
    </location>
</feature>
<keyword evidence="3 5" id="KW-0863">Zinc-finger</keyword>
<dbReference type="SUPFAM" id="SSF90229">
    <property type="entry name" value="CCCH zinc finger"/>
    <property type="match status" value="1"/>
</dbReference>
<feature type="region of interest" description="Disordered" evidence="7">
    <location>
        <begin position="1"/>
        <end position="89"/>
    </location>
</feature>
<feature type="compositionally biased region" description="Polar residues" evidence="7">
    <location>
        <begin position="74"/>
        <end position="89"/>
    </location>
</feature>
<dbReference type="InterPro" id="IPR001841">
    <property type="entry name" value="Znf_RING"/>
</dbReference>
<accession>A0ABY0GZN4</accession>
<keyword evidence="6" id="KW-0747">Spliceosome</keyword>
<feature type="compositionally biased region" description="Polar residues" evidence="7">
    <location>
        <begin position="146"/>
        <end position="157"/>
    </location>
</feature>
<feature type="region of interest" description="Disordered" evidence="7">
    <location>
        <begin position="341"/>
        <end position="366"/>
    </location>
</feature>
<evidence type="ECO:0000259" key="9">
    <source>
        <dbReference type="PROSITE" id="PS50103"/>
    </source>
</evidence>
<evidence type="ECO:0000256" key="6">
    <source>
        <dbReference type="RuleBase" id="RU367110"/>
    </source>
</evidence>
<feature type="compositionally biased region" description="Basic and acidic residues" evidence="7">
    <location>
        <begin position="136"/>
        <end position="145"/>
    </location>
</feature>
<gene>
    <name evidence="10" type="ORF">DL762_007245</name>
</gene>
<protein>
    <recommendedName>
        <fullName evidence="6">Pre-mRNA-splicing factor CWC24</fullName>
    </recommendedName>
</protein>
<dbReference type="InterPro" id="IPR013083">
    <property type="entry name" value="Znf_RING/FYVE/PHD"/>
</dbReference>
<comment type="subcellular location">
    <subcellularLocation>
        <location evidence="6">Nucleus</location>
    </subcellularLocation>
</comment>
<comment type="similarity">
    <text evidence="1 6">Belongs to the CWC24 family.</text>
</comment>
<feature type="zinc finger region" description="C3H1-type" evidence="5">
    <location>
        <begin position="195"/>
        <end position="223"/>
    </location>
</feature>
<dbReference type="PROSITE" id="PS50103">
    <property type="entry name" value="ZF_C3H1"/>
    <property type="match status" value="1"/>
</dbReference>
<dbReference type="Pfam" id="PF00642">
    <property type="entry name" value="zf-CCCH"/>
    <property type="match status" value="1"/>
</dbReference>
<feature type="compositionally biased region" description="Polar residues" evidence="7">
    <location>
        <begin position="125"/>
        <end position="135"/>
    </location>
</feature>
<comment type="caution">
    <text evidence="10">The sequence shown here is derived from an EMBL/GenBank/DDBJ whole genome shotgun (WGS) entry which is preliminary data.</text>
</comment>
<keyword evidence="6" id="KW-0238">DNA-binding</keyword>
<dbReference type="SMART" id="SM00184">
    <property type="entry name" value="RING"/>
    <property type="match status" value="1"/>
</dbReference>
<comment type="subunit">
    <text evidence="6">Associated with the spliceosome.</text>
</comment>
<dbReference type="InterPro" id="IPR000571">
    <property type="entry name" value="Znf_CCCH"/>
</dbReference>
<dbReference type="SUPFAM" id="SSF57850">
    <property type="entry name" value="RING/U-box"/>
    <property type="match status" value="1"/>
</dbReference>
<evidence type="ECO:0000313" key="10">
    <source>
        <dbReference type="EMBL" id="RYO81215.1"/>
    </source>
</evidence>
<keyword evidence="6" id="KW-0539">Nucleus</keyword>
<dbReference type="PANTHER" id="PTHR12930:SF0">
    <property type="entry name" value="RING FINGER PROTEIN 113B"/>
    <property type="match status" value="1"/>
</dbReference>
<feature type="domain" description="C3H1-type" evidence="9">
    <location>
        <begin position="195"/>
        <end position="223"/>
    </location>
</feature>
<name>A0ABY0GZN4_9PEZI</name>
<evidence type="ECO:0000259" key="8">
    <source>
        <dbReference type="PROSITE" id="PS50089"/>
    </source>
</evidence>
<evidence type="ECO:0000256" key="4">
    <source>
        <dbReference type="ARBA" id="ARBA00022833"/>
    </source>
</evidence>
<dbReference type="Proteomes" id="UP000294003">
    <property type="component" value="Unassembled WGS sequence"/>
</dbReference>
<evidence type="ECO:0000256" key="1">
    <source>
        <dbReference type="ARBA" id="ARBA00009161"/>
    </source>
</evidence>
<feature type="compositionally biased region" description="Polar residues" evidence="7">
    <location>
        <begin position="1"/>
        <end position="13"/>
    </location>
</feature>
<dbReference type="PANTHER" id="PTHR12930">
    <property type="entry name" value="ZINC FINGER PROTEIN 183"/>
    <property type="match status" value="1"/>
</dbReference>
<feature type="region of interest" description="Disordered" evidence="7">
    <location>
        <begin position="119"/>
        <end position="157"/>
    </location>
</feature>
<reference evidence="10 11" key="1">
    <citation type="submission" date="2018-06" db="EMBL/GenBank/DDBJ databases">
        <title>Complete Genomes of Monosporascus.</title>
        <authorList>
            <person name="Robinson A.J."/>
            <person name="Natvig D.O."/>
        </authorList>
    </citation>
    <scope>NUCLEOTIDE SEQUENCE [LARGE SCALE GENOMIC DNA]</scope>
    <source>
        <strain evidence="10 11">CBS 609.92</strain>
    </source>
</reference>
<sequence>MADGGVTTTTGKPPSSPIAPVAIFKKRGAKGKANIRKREASPPPAADDSDACDSYTSSEDEAGQRVKRRKKNTAAVTASSRDQNADTNVFHSNATVFEADRSVPITNVNDATKQTNWFDDDANLIGTTRSLPQSKTRPEPSDTNDRPSASAQQSAGTYKGLANQTSFIQKNPNAPSRTVGPIKAATNIRTITVTDFAPDVCKDYKQTGFCGFGDNCKFLHAREDYKQGWELDREWEKVTKLKKNASGTVVASANRGAANARDTDDPDEADEAALEKIPFACIICKGSYKEPIVTRCGHYFCLPCALQRYRKDPSCAACGAGTGGVFNTAKTLNKLLERKRERQARKRQMAIEAGEALPDDKEDATK</sequence>
<evidence type="ECO:0000256" key="2">
    <source>
        <dbReference type="ARBA" id="ARBA00022723"/>
    </source>
</evidence>
<dbReference type="SMART" id="SM00356">
    <property type="entry name" value="ZnF_C3H1"/>
    <property type="match status" value="1"/>
</dbReference>
<evidence type="ECO:0000256" key="5">
    <source>
        <dbReference type="PROSITE-ProRule" id="PRU00723"/>
    </source>
</evidence>
<dbReference type="PROSITE" id="PS50089">
    <property type="entry name" value="ZF_RING_2"/>
    <property type="match status" value="1"/>
</dbReference>
<proteinExistence type="inferred from homology"/>
<comment type="function">
    <text evidence="6">Involved in pre-mRNA splicing.</text>
</comment>
<keyword evidence="11" id="KW-1185">Reference proteome</keyword>
<keyword evidence="2 5" id="KW-0479">Metal-binding</keyword>